<dbReference type="CDD" id="cd02142">
    <property type="entry name" value="McbC_SagB-like_oxidoreductase"/>
    <property type="match status" value="1"/>
</dbReference>
<dbReference type="Gene3D" id="3.40.109.10">
    <property type="entry name" value="NADH Oxidase"/>
    <property type="match status" value="1"/>
</dbReference>
<dbReference type="InterPro" id="IPR020051">
    <property type="entry name" value="SagB-type_dehydrogenase"/>
</dbReference>
<dbReference type="EMBL" id="FMYP01000056">
    <property type="protein sequence ID" value="SDC85497.1"/>
    <property type="molecule type" value="Genomic_DNA"/>
</dbReference>
<evidence type="ECO:0000259" key="2">
    <source>
        <dbReference type="Pfam" id="PF00881"/>
    </source>
</evidence>
<dbReference type="InterPro" id="IPR029479">
    <property type="entry name" value="Nitroreductase"/>
</dbReference>
<feature type="domain" description="Nitroreductase" evidence="2">
    <location>
        <begin position="210"/>
        <end position="388"/>
    </location>
</feature>
<organism evidence="3 4">
    <name type="scientific">Williamwhitmania taraxaci</name>
    <dbReference type="NCBI Taxonomy" id="1640674"/>
    <lineage>
        <taxon>Bacteria</taxon>
        <taxon>Pseudomonadati</taxon>
        <taxon>Bacteroidota</taxon>
        <taxon>Bacteroidia</taxon>
        <taxon>Bacteroidales</taxon>
        <taxon>Williamwhitmaniaceae</taxon>
        <taxon>Williamwhitmania</taxon>
    </lineage>
</organism>
<name>A0A1G6Q1I3_9BACT</name>
<accession>A0A1G6Q1I3</accession>
<dbReference type="Proteomes" id="UP000199452">
    <property type="component" value="Unassembled WGS sequence"/>
</dbReference>
<feature type="signal peptide" evidence="1">
    <location>
        <begin position="1"/>
        <end position="19"/>
    </location>
</feature>
<dbReference type="SUPFAM" id="SSF55469">
    <property type="entry name" value="FMN-dependent nitroreductase-like"/>
    <property type="match status" value="1"/>
</dbReference>
<protein>
    <submittedName>
        <fullName evidence="3">SagB-type dehydrogenase domain-containing protein</fullName>
    </submittedName>
</protein>
<sequence length="395" mass="43209">MKKTILFCLLLLGGVTAFAQPFGLVSKSLNPTDLKGKEFRYKGHITFAPGDTASTGHLWIRVDLKDGQMGFFENMEKKPIRATSWKTFEITGTINSDAENITLGLFILGKGTLGADKFTFEVKNAKGGWDAIALENGGFDQANTEGTPDKWNVKSNDYSFTIDKANPLEGEGSLLIQSIEKPKPIFENGPEILLPKPSLKGSISVEEALNQRRSIRDYANDSLTIDNVSQMLWAAYGVSDSIKGRKTYYLKTAPSAGALYPLEIYIAIGKVKGMKPGIYHYSPIRHSISSITLGDFRSNLDNGQGMVEQAPATLVFTAFYERTTSKYGDRGKDRYVCMDLGHAGQNVYLQAVALGMGTCAIAAFSDGGVSALLNLKKEETPLYIMPFGMLVKSEK</sequence>
<evidence type="ECO:0000313" key="4">
    <source>
        <dbReference type="Proteomes" id="UP000199452"/>
    </source>
</evidence>
<dbReference type="PANTHER" id="PTHR43745:SF2">
    <property type="entry name" value="NITROREDUCTASE MJ1384-RELATED"/>
    <property type="match status" value="1"/>
</dbReference>
<dbReference type="NCBIfam" id="TIGR03605">
    <property type="entry name" value="antibiot_sagB"/>
    <property type="match status" value="1"/>
</dbReference>
<gene>
    <name evidence="3" type="ORF">SAMN05216323_105620</name>
</gene>
<proteinExistence type="predicted"/>
<dbReference type="STRING" id="1640674.SAMN05216323_105620"/>
<dbReference type="InterPro" id="IPR052544">
    <property type="entry name" value="Bacteriocin_Proc_Enz"/>
</dbReference>
<reference evidence="3 4" key="1">
    <citation type="submission" date="2016-09" db="EMBL/GenBank/DDBJ databases">
        <authorList>
            <person name="Capua I."/>
            <person name="De Benedictis P."/>
            <person name="Joannis T."/>
            <person name="Lombin L.H."/>
            <person name="Cattoli G."/>
        </authorList>
    </citation>
    <scope>NUCLEOTIDE SEQUENCE [LARGE SCALE GENOMIC DNA]</scope>
    <source>
        <strain evidence="3 4">A7P-90m</strain>
    </source>
</reference>
<dbReference type="RefSeq" id="WP_212590553.1">
    <property type="nucleotide sequence ID" value="NZ_FMYP01000056.1"/>
</dbReference>
<keyword evidence="1" id="KW-0732">Signal</keyword>
<dbReference type="InterPro" id="IPR000415">
    <property type="entry name" value="Nitroreductase-like"/>
</dbReference>
<evidence type="ECO:0000313" key="3">
    <source>
        <dbReference type="EMBL" id="SDC85497.1"/>
    </source>
</evidence>
<feature type="chain" id="PRO_5011752424" evidence="1">
    <location>
        <begin position="20"/>
        <end position="395"/>
    </location>
</feature>
<dbReference type="Pfam" id="PF00881">
    <property type="entry name" value="Nitroreductase"/>
    <property type="match status" value="1"/>
</dbReference>
<dbReference type="PANTHER" id="PTHR43745">
    <property type="entry name" value="NITROREDUCTASE MJ1384-RELATED"/>
    <property type="match status" value="1"/>
</dbReference>
<evidence type="ECO:0000256" key="1">
    <source>
        <dbReference type="SAM" id="SignalP"/>
    </source>
</evidence>
<dbReference type="AlphaFoldDB" id="A0A1G6Q1I3"/>
<keyword evidence="4" id="KW-1185">Reference proteome</keyword>
<dbReference type="GO" id="GO:0016491">
    <property type="term" value="F:oxidoreductase activity"/>
    <property type="evidence" value="ECO:0007669"/>
    <property type="project" value="InterPro"/>
</dbReference>